<reference evidence="2" key="1">
    <citation type="submission" date="2014-05" db="EMBL/GenBank/DDBJ databases">
        <title>The transcriptome of the halophilic microalga Tetraselmis sp. GSL018 isolated from the Great Salt Lake, Utah.</title>
        <authorList>
            <person name="Jinkerson R.E."/>
            <person name="D'Adamo S."/>
            <person name="Posewitz M.C."/>
        </authorList>
    </citation>
    <scope>NUCLEOTIDE SEQUENCE</scope>
    <source>
        <strain evidence="2">GSL018</strain>
    </source>
</reference>
<dbReference type="AlphaFoldDB" id="A0A061RUZ7"/>
<feature type="non-terminal residue" evidence="2">
    <location>
        <position position="143"/>
    </location>
</feature>
<gene>
    <name evidence="2" type="ORF">TSPGSL018_25672</name>
</gene>
<protein>
    <submittedName>
        <fullName evidence="2">Uncharacterized protein</fullName>
    </submittedName>
</protein>
<proteinExistence type="predicted"/>
<dbReference type="EMBL" id="GBEZ01011239">
    <property type="protein sequence ID" value="JAC74530.1"/>
    <property type="molecule type" value="Transcribed_RNA"/>
</dbReference>
<feature type="non-terminal residue" evidence="2">
    <location>
        <position position="1"/>
    </location>
</feature>
<feature type="compositionally biased region" description="Low complexity" evidence="1">
    <location>
        <begin position="125"/>
        <end position="143"/>
    </location>
</feature>
<organism evidence="2">
    <name type="scientific">Tetraselmis sp. GSL018</name>
    <dbReference type="NCBI Taxonomy" id="582737"/>
    <lineage>
        <taxon>Eukaryota</taxon>
        <taxon>Viridiplantae</taxon>
        <taxon>Chlorophyta</taxon>
        <taxon>core chlorophytes</taxon>
        <taxon>Chlorodendrophyceae</taxon>
        <taxon>Chlorodendrales</taxon>
        <taxon>Chlorodendraceae</taxon>
        <taxon>Tetraselmis</taxon>
    </lineage>
</organism>
<evidence type="ECO:0000313" key="2">
    <source>
        <dbReference type="EMBL" id="JAC74530.1"/>
    </source>
</evidence>
<sequence>RGPRERQQAKLVAVSERSAVRSEGFPLAVSGVLTKATVGEPTPSFLRCLQVVPDEVKRGLMLVRESFHRGRRVLIRAVAVENIGSRPAASRNRFGCLRGCRHRRRSKGPVRDHSLGPLGSRHTSAGGTAAAAGRRTTAAAAAA</sequence>
<evidence type="ECO:0000256" key="1">
    <source>
        <dbReference type="SAM" id="MobiDB-lite"/>
    </source>
</evidence>
<feature type="region of interest" description="Disordered" evidence="1">
    <location>
        <begin position="100"/>
        <end position="143"/>
    </location>
</feature>
<accession>A0A061RUZ7</accession>
<name>A0A061RUZ7_9CHLO</name>